<reference evidence="1" key="1">
    <citation type="submission" date="2024-03" db="EMBL/GenBank/DDBJ databases">
        <title>Diverse circular DNA viruses in blood, oral, and fecal samples of captive lemurs.</title>
        <authorList>
            <person name="Paietta E.N."/>
            <person name="Kraberger S."/>
            <person name="Lund M.C."/>
            <person name="Custer J.M."/>
            <person name="Vargas K.M."/>
            <person name="Ehmke E.E."/>
            <person name="Yoder A.D."/>
            <person name="Varsani A."/>
        </authorList>
    </citation>
    <scope>NUCLEOTIDE SEQUENCE</scope>
    <source>
        <strain evidence="1">Duke_24FS_3</strain>
    </source>
</reference>
<proteinExistence type="predicted"/>
<accession>A0AAU8B148</accession>
<evidence type="ECO:0000313" key="1">
    <source>
        <dbReference type="EMBL" id="XCD05031.1"/>
    </source>
</evidence>
<dbReference type="EMBL" id="PP511521">
    <property type="protein sequence ID" value="XCD05031.1"/>
    <property type="molecule type" value="Genomic_DNA"/>
</dbReference>
<evidence type="ECO:0008006" key="2">
    <source>
        <dbReference type="Google" id="ProtNLM"/>
    </source>
</evidence>
<name>A0AAU8B148_9CAUD</name>
<organism evidence="1">
    <name type="scientific">Dulem virus 36</name>
    <dbReference type="NCBI Taxonomy" id="3145754"/>
    <lineage>
        <taxon>Viruses</taxon>
        <taxon>Duplodnaviria</taxon>
        <taxon>Heunggongvirae</taxon>
        <taxon>Uroviricota</taxon>
        <taxon>Caudoviricetes</taxon>
    </lineage>
</organism>
<sequence length="125" mass="15036">MFVNEKLFERIFEGETTKEAYMNACKWLASNVIAVNNMEYIQCKFIKVDKGYTNYAKSIRLEVYAMLEEKEEFEHFCKVCKEAGNLFYSVEDKYRCYNCKLKPYRDRVKQDIDRRKDYIKGVLDV</sequence>
<protein>
    <recommendedName>
        <fullName evidence="2">Phage protein</fullName>
    </recommendedName>
</protein>